<protein>
    <submittedName>
        <fullName evidence="3">Acyltransferase</fullName>
    </submittedName>
</protein>
<feature type="transmembrane region" description="Helical" evidence="1">
    <location>
        <begin position="174"/>
        <end position="193"/>
    </location>
</feature>
<feature type="transmembrane region" description="Helical" evidence="1">
    <location>
        <begin position="236"/>
        <end position="254"/>
    </location>
</feature>
<dbReference type="InterPro" id="IPR002656">
    <property type="entry name" value="Acyl_transf_3_dom"/>
</dbReference>
<dbReference type="InterPro" id="IPR050879">
    <property type="entry name" value="Acyltransferase_3"/>
</dbReference>
<feature type="domain" description="Acyltransferase 3" evidence="2">
    <location>
        <begin position="18"/>
        <end position="359"/>
    </location>
</feature>
<feature type="transmembrane region" description="Helical" evidence="1">
    <location>
        <begin position="22"/>
        <end position="40"/>
    </location>
</feature>
<organism evidence="3 4">
    <name type="scientific">Hymenobacter jejuensis</name>
    <dbReference type="NCBI Taxonomy" id="2502781"/>
    <lineage>
        <taxon>Bacteria</taxon>
        <taxon>Pseudomonadati</taxon>
        <taxon>Bacteroidota</taxon>
        <taxon>Cytophagia</taxon>
        <taxon>Cytophagales</taxon>
        <taxon>Hymenobacteraceae</taxon>
        <taxon>Hymenobacter</taxon>
    </lineage>
</organism>
<dbReference type="AlphaFoldDB" id="A0A5B8A5I3"/>
<sequence>MTLVSPSPPLVASKSKLEYIDALRGIAILMVIAVHALHLAGSTTAFLPGPVVAVLTNGAWGVRLFFVASAYTLFRSLHHRRQTERNELLNFYLRRFFRIAPLYYCGMLLYGAWFTYAAGQHCSWRSLGAEAIFLQGLNPYWISSLVPGGWSITVEMCFYLLVPFVARRVTSLNRAVVFLLGTVVLHALLSYGLRHHPLIAETDVWNTYLAWFLPRQLPIFALGFVFYFLSQADLRLRAHTLLAAALIVLAAFALDERLGLVPTAFALLPADLGFGVGFVLLALALSRKPFGFFVNPFTRAIGQVSFGLYVVHFFVLFALNKCGWGDLLSPTGVGSALENYALRYALVLALSYALSYLLHRLVEVPMQQVGKQVIARLEK</sequence>
<dbReference type="RefSeq" id="WP_139517184.1">
    <property type="nucleotide sequence ID" value="NZ_CP040896.1"/>
</dbReference>
<evidence type="ECO:0000259" key="2">
    <source>
        <dbReference type="Pfam" id="PF01757"/>
    </source>
</evidence>
<keyword evidence="4" id="KW-1185">Reference proteome</keyword>
<reference evidence="3 4" key="1">
    <citation type="submission" date="2019-06" db="EMBL/GenBank/DDBJ databases">
        <authorList>
            <person name="Srinivasan S."/>
        </authorList>
    </citation>
    <scope>NUCLEOTIDE SEQUENCE [LARGE SCALE GENOMIC DNA]</scope>
    <source>
        <strain evidence="3 4">17J68-5</strain>
    </source>
</reference>
<feature type="transmembrane region" description="Helical" evidence="1">
    <location>
        <begin position="95"/>
        <end position="119"/>
    </location>
</feature>
<feature type="transmembrane region" description="Helical" evidence="1">
    <location>
        <begin position="52"/>
        <end position="74"/>
    </location>
</feature>
<dbReference type="KEGG" id="hyj:FHG12_18450"/>
<gene>
    <name evidence="3" type="ORF">FHG12_18450</name>
</gene>
<dbReference type="GO" id="GO:0000271">
    <property type="term" value="P:polysaccharide biosynthetic process"/>
    <property type="evidence" value="ECO:0007669"/>
    <property type="project" value="TreeGrafter"/>
</dbReference>
<dbReference type="GO" id="GO:0016747">
    <property type="term" value="F:acyltransferase activity, transferring groups other than amino-acyl groups"/>
    <property type="evidence" value="ECO:0007669"/>
    <property type="project" value="InterPro"/>
</dbReference>
<feature type="transmembrane region" description="Helical" evidence="1">
    <location>
        <begin position="139"/>
        <end position="162"/>
    </location>
</feature>
<evidence type="ECO:0000313" key="3">
    <source>
        <dbReference type="EMBL" id="QDA61956.1"/>
    </source>
</evidence>
<keyword evidence="1" id="KW-0472">Membrane</keyword>
<evidence type="ECO:0000313" key="4">
    <source>
        <dbReference type="Proteomes" id="UP000305398"/>
    </source>
</evidence>
<keyword evidence="1" id="KW-1133">Transmembrane helix</keyword>
<name>A0A5B8A5I3_9BACT</name>
<feature type="transmembrane region" description="Helical" evidence="1">
    <location>
        <begin position="297"/>
        <end position="320"/>
    </location>
</feature>
<proteinExistence type="predicted"/>
<dbReference type="OrthoDB" id="290051at2"/>
<dbReference type="EMBL" id="CP040896">
    <property type="protein sequence ID" value="QDA61956.1"/>
    <property type="molecule type" value="Genomic_DNA"/>
</dbReference>
<evidence type="ECO:0000256" key="1">
    <source>
        <dbReference type="SAM" id="Phobius"/>
    </source>
</evidence>
<feature type="transmembrane region" description="Helical" evidence="1">
    <location>
        <begin position="260"/>
        <end position="285"/>
    </location>
</feature>
<feature type="transmembrane region" description="Helical" evidence="1">
    <location>
        <begin position="208"/>
        <end position="229"/>
    </location>
</feature>
<dbReference type="Proteomes" id="UP000305398">
    <property type="component" value="Chromosome"/>
</dbReference>
<keyword evidence="1" id="KW-0812">Transmembrane</keyword>
<dbReference type="PANTHER" id="PTHR23028:SF53">
    <property type="entry name" value="ACYL_TRANSF_3 DOMAIN-CONTAINING PROTEIN"/>
    <property type="match status" value="1"/>
</dbReference>
<dbReference type="Pfam" id="PF01757">
    <property type="entry name" value="Acyl_transf_3"/>
    <property type="match status" value="1"/>
</dbReference>
<feature type="transmembrane region" description="Helical" evidence="1">
    <location>
        <begin position="340"/>
        <end position="358"/>
    </location>
</feature>
<keyword evidence="3" id="KW-0012">Acyltransferase</keyword>
<accession>A0A5B8A5I3</accession>
<dbReference type="GO" id="GO:0016020">
    <property type="term" value="C:membrane"/>
    <property type="evidence" value="ECO:0007669"/>
    <property type="project" value="TreeGrafter"/>
</dbReference>
<dbReference type="PANTHER" id="PTHR23028">
    <property type="entry name" value="ACETYLTRANSFERASE"/>
    <property type="match status" value="1"/>
</dbReference>
<keyword evidence="3" id="KW-0808">Transferase</keyword>